<gene>
    <name evidence="2" type="ORF">PGLA1383_LOCUS27236</name>
</gene>
<evidence type="ECO:0000313" key="2">
    <source>
        <dbReference type="EMBL" id="CAE8609409.1"/>
    </source>
</evidence>
<name>A0A813FC98_POLGL</name>
<keyword evidence="3" id="KW-1185">Reference proteome</keyword>
<accession>A0A813FC98</accession>
<feature type="region of interest" description="Disordered" evidence="1">
    <location>
        <begin position="1"/>
        <end position="39"/>
    </location>
</feature>
<protein>
    <submittedName>
        <fullName evidence="2">Uncharacterized protein</fullName>
    </submittedName>
</protein>
<feature type="compositionally biased region" description="Basic and acidic residues" evidence="1">
    <location>
        <begin position="16"/>
        <end position="26"/>
    </location>
</feature>
<dbReference type="EMBL" id="CAJNNV010024306">
    <property type="protein sequence ID" value="CAE8609409.1"/>
    <property type="molecule type" value="Genomic_DNA"/>
</dbReference>
<reference evidence="2" key="1">
    <citation type="submission" date="2021-02" db="EMBL/GenBank/DDBJ databases">
        <authorList>
            <person name="Dougan E. K."/>
            <person name="Rhodes N."/>
            <person name="Thang M."/>
            <person name="Chan C."/>
        </authorList>
    </citation>
    <scope>NUCLEOTIDE SEQUENCE</scope>
</reference>
<dbReference type="Proteomes" id="UP000654075">
    <property type="component" value="Unassembled WGS sequence"/>
</dbReference>
<sequence>AMDAITADRASHHHGKDGGSTHDRPLLAKPSVSKPPQSWACDVPVDPVGTWLRQKGSTPRLRLFCADGYEPNGGPAELLCSEPKEPWKTAPA</sequence>
<dbReference type="AlphaFoldDB" id="A0A813FC98"/>
<evidence type="ECO:0000256" key="1">
    <source>
        <dbReference type="SAM" id="MobiDB-lite"/>
    </source>
</evidence>
<feature type="non-terminal residue" evidence="2">
    <location>
        <position position="1"/>
    </location>
</feature>
<proteinExistence type="predicted"/>
<feature type="non-terminal residue" evidence="2">
    <location>
        <position position="92"/>
    </location>
</feature>
<comment type="caution">
    <text evidence="2">The sequence shown here is derived from an EMBL/GenBank/DDBJ whole genome shotgun (WGS) entry which is preliminary data.</text>
</comment>
<evidence type="ECO:0000313" key="3">
    <source>
        <dbReference type="Proteomes" id="UP000654075"/>
    </source>
</evidence>
<organism evidence="2 3">
    <name type="scientific">Polarella glacialis</name>
    <name type="common">Dinoflagellate</name>
    <dbReference type="NCBI Taxonomy" id="89957"/>
    <lineage>
        <taxon>Eukaryota</taxon>
        <taxon>Sar</taxon>
        <taxon>Alveolata</taxon>
        <taxon>Dinophyceae</taxon>
        <taxon>Suessiales</taxon>
        <taxon>Suessiaceae</taxon>
        <taxon>Polarella</taxon>
    </lineage>
</organism>